<name>I7ZDB7_9GAMM</name>
<dbReference type="InterPro" id="IPR033756">
    <property type="entry name" value="YlxH/NBP35"/>
</dbReference>
<dbReference type="InterPro" id="IPR027417">
    <property type="entry name" value="P-loop_NTPase"/>
</dbReference>
<comment type="subunit">
    <text evidence="9">Homodimer.</text>
</comment>
<dbReference type="OrthoDB" id="9809679at2"/>
<keyword evidence="3 9" id="KW-0479">Metal-binding</keyword>
<organism evidence="11 12">
    <name type="scientific">Hydrocarboniphaga effusa AP103</name>
    <dbReference type="NCBI Taxonomy" id="1172194"/>
    <lineage>
        <taxon>Bacteria</taxon>
        <taxon>Pseudomonadati</taxon>
        <taxon>Pseudomonadota</taxon>
        <taxon>Gammaproteobacteria</taxon>
        <taxon>Nevskiales</taxon>
        <taxon>Nevskiaceae</taxon>
        <taxon>Hydrocarboniphaga</taxon>
    </lineage>
</organism>
<dbReference type="InterPro" id="IPR000808">
    <property type="entry name" value="Mrp-like_CS"/>
</dbReference>
<dbReference type="InterPro" id="IPR002744">
    <property type="entry name" value="MIP18-like"/>
</dbReference>
<evidence type="ECO:0000256" key="9">
    <source>
        <dbReference type="HAMAP-Rule" id="MF_02040"/>
    </source>
</evidence>
<dbReference type="CDD" id="cd02037">
    <property type="entry name" value="Mrp_NBP35"/>
    <property type="match status" value="1"/>
</dbReference>
<dbReference type="GO" id="GO:0016226">
    <property type="term" value="P:iron-sulfur cluster assembly"/>
    <property type="evidence" value="ECO:0007669"/>
    <property type="project" value="InterPro"/>
</dbReference>
<dbReference type="PATRIC" id="fig|1172194.4.peg.3164"/>
<dbReference type="Pfam" id="PF01883">
    <property type="entry name" value="FeS_assembly_P"/>
    <property type="match status" value="1"/>
</dbReference>
<keyword evidence="9" id="KW-0378">Hydrolase</keyword>
<sequence length="358" mass="37846">MSQVHQQLQSALSSFVDPLIGRDLMSAGVLRRTEIAGKRALIDLELGFPAQRHEQALRTALAAHVQQATGLDAQVTVRWKVSAHAVQSNLQPLAQIRNIIAIASGKGGVGKSTVAVNFALALQAAGARVGLLDADIYGPSQPRMLGSSARPSSPDGKIMNPVVAHGLQAMSIGFLVDDTQPTIWRGPMVTSALMQLLTETRWQDLDYLIIDMPPGTGDIALTLSQRIPLSGAVVVTTPQDIALLDARKGLEMFKKVNVSVLGVVENMSVFCCPNCGHQTAVFGTGGGDRLAQDTGVEVLGRLPLDARIRELADSGNPTVAAEPDSDAAKLYGEIALRAVARLAHGAVEAFPSIEMSDD</sequence>
<dbReference type="GO" id="GO:0005524">
    <property type="term" value="F:ATP binding"/>
    <property type="evidence" value="ECO:0007669"/>
    <property type="project" value="UniProtKB-UniRule"/>
</dbReference>
<dbReference type="PROSITE" id="PS01215">
    <property type="entry name" value="MRP"/>
    <property type="match status" value="1"/>
</dbReference>
<keyword evidence="5 9" id="KW-0067">ATP-binding</keyword>
<dbReference type="GO" id="GO:0140663">
    <property type="term" value="F:ATP-dependent FeS chaperone activity"/>
    <property type="evidence" value="ECO:0007669"/>
    <property type="project" value="InterPro"/>
</dbReference>
<keyword evidence="4 9" id="KW-0547">Nucleotide-binding</keyword>
<dbReference type="Gene3D" id="3.30.300.130">
    <property type="entry name" value="Fe-S cluster assembly (FSCA)"/>
    <property type="match status" value="1"/>
</dbReference>
<protein>
    <recommendedName>
        <fullName evidence="9">Iron-sulfur cluster carrier protein</fullName>
    </recommendedName>
</protein>
<feature type="binding site" evidence="9">
    <location>
        <begin position="105"/>
        <end position="112"/>
    </location>
    <ligand>
        <name>ATP</name>
        <dbReference type="ChEBI" id="CHEBI:30616"/>
    </ligand>
</feature>
<evidence type="ECO:0000313" key="11">
    <source>
        <dbReference type="EMBL" id="EIT69682.1"/>
    </source>
</evidence>
<dbReference type="FunFam" id="3.40.50.300:FF:000418">
    <property type="entry name" value="Iron-sulfur cluster carrier protein"/>
    <property type="match status" value="1"/>
</dbReference>
<keyword evidence="7 9" id="KW-0411">Iron-sulfur</keyword>
<dbReference type="GO" id="GO:0005829">
    <property type="term" value="C:cytosol"/>
    <property type="evidence" value="ECO:0007669"/>
    <property type="project" value="TreeGrafter"/>
</dbReference>
<dbReference type="Proteomes" id="UP000003704">
    <property type="component" value="Unassembled WGS sequence"/>
</dbReference>
<reference evidence="11 12" key="1">
    <citation type="journal article" date="2012" name="J. Bacteriol.">
        <title>Genome Sequence of n-Alkane-Degrading Hydrocarboniphaga effusa Strain AP103T (ATCC BAA-332T).</title>
        <authorList>
            <person name="Chang H.K."/>
            <person name="Zylstra G.J."/>
            <person name="Chae J.C."/>
        </authorList>
    </citation>
    <scope>NUCLEOTIDE SEQUENCE [LARGE SCALE GENOMIC DNA]</scope>
    <source>
        <strain evidence="11 12">AP103</strain>
    </source>
</reference>
<dbReference type="InterPro" id="IPR044304">
    <property type="entry name" value="NUBPL-like"/>
</dbReference>
<evidence type="ECO:0000259" key="10">
    <source>
        <dbReference type="Pfam" id="PF01883"/>
    </source>
</evidence>
<evidence type="ECO:0000256" key="3">
    <source>
        <dbReference type="ARBA" id="ARBA00022723"/>
    </source>
</evidence>
<dbReference type="InterPro" id="IPR019591">
    <property type="entry name" value="Mrp/NBP35_ATP-bd"/>
</dbReference>
<evidence type="ECO:0000256" key="7">
    <source>
        <dbReference type="ARBA" id="ARBA00023014"/>
    </source>
</evidence>
<dbReference type="GO" id="GO:0016887">
    <property type="term" value="F:ATP hydrolysis activity"/>
    <property type="evidence" value="ECO:0007669"/>
    <property type="project" value="UniProtKB-UniRule"/>
</dbReference>
<dbReference type="GO" id="GO:0051539">
    <property type="term" value="F:4 iron, 4 sulfur cluster binding"/>
    <property type="evidence" value="ECO:0007669"/>
    <property type="project" value="TreeGrafter"/>
</dbReference>
<comment type="caution">
    <text evidence="11">The sequence shown here is derived from an EMBL/GenBank/DDBJ whole genome shotgun (WGS) entry which is preliminary data.</text>
</comment>
<dbReference type="PANTHER" id="PTHR42961:SF2">
    <property type="entry name" value="IRON-SULFUR PROTEIN NUBPL"/>
    <property type="match status" value="1"/>
</dbReference>
<dbReference type="GO" id="GO:0046872">
    <property type="term" value="F:metal ion binding"/>
    <property type="evidence" value="ECO:0007669"/>
    <property type="project" value="UniProtKB-KW"/>
</dbReference>
<proteinExistence type="inferred from homology"/>
<dbReference type="STRING" id="1172194.WQQ_32640"/>
<feature type="domain" description="MIP18 family-like" evidence="10">
    <location>
        <begin position="6"/>
        <end position="77"/>
    </location>
</feature>
<dbReference type="Pfam" id="PF10609">
    <property type="entry name" value="ParA"/>
    <property type="match status" value="1"/>
</dbReference>
<evidence type="ECO:0000256" key="4">
    <source>
        <dbReference type="ARBA" id="ARBA00022741"/>
    </source>
</evidence>
<dbReference type="SUPFAM" id="SSF117916">
    <property type="entry name" value="Fe-S cluster assembly (FSCA) domain-like"/>
    <property type="match status" value="1"/>
</dbReference>
<comment type="function">
    <text evidence="9">Binds and transfers iron-sulfur (Fe-S) clusters to target apoproteins. Can hydrolyze ATP.</text>
</comment>
<dbReference type="Gene3D" id="3.40.50.300">
    <property type="entry name" value="P-loop containing nucleotide triphosphate hydrolases"/>
    <property type="match status" value="1"/>
</dbReference>
<comment type="similarity">
    <text evidence="2">In the C-terminal section; belongs to the Mrp/NBP35 ATP-binding proteins family.</text>
</comment>
<keyword evidence="12" id="KW-1185">Reference proteome</keyword>
<evidence type="ECO:0000256" key="8">
    <source>
        <dbReference type="ARBA" id="ARBA00024036"/>
    </source>
</evidence>
<evidence type="ECO:0000256" key="2">
    <source>
        <dbReference type="ARBA" id="ARBA00008205"/>
    </source>
</evidence>
<comment type="similarity">
    <text evidence="1">In the N-terminal section; belongs to the MIP18 family.</text>
</comment>
<dbReference type="SUPFAM" id="SSF52540">
    <property type="entry name" value="P-loop containing nucleoside triphosphate hydrolases"/>
    <property type="match status" value="1"/>
</dbReference>
<evidence type="ECO:0000256" key="5">
    <source>
        <dbReference type="ARBA" id="ARBA00022840"/>
    </source>
</evidence>
<dbReference type="NCBIfam" id="NF008669">
    <property type="entry name" value="PRK11670.1"/>
    <property type="match status" value="1"/>
</dbReference>
<dbReference type="AlphaFoldDB" id="I7ZDB7"/>
<gene>
    <name evidence="11" type="ORF">WQQ_32640</name>
</gene>
<dbReference type="EMBL" id="AKGD01000002">
    <property type="protein sequence ID" value="EIT69682.1"/>
    <property type="molecule type" value="Genomic_DNA"/>
</dbReference>
<dbReference type="PANTHER" id="PTHR42961">
    <property type="entry name" value="IRON-SULFUR PROTEIN NUBPL"/>
    <property type="match status" value="1"/>
</dbReference>
<keyword evidence="6 9" id="KW-0408">Iron</keyword>
<evidence type="ECO:0000256" key="1">
    <source>
        <dbReference type="ARBA" id="ARBA00007352"/>
    </source>
</evidence>
<accession>I7ZDB7</accession>
<evidence type="ECO:0000313" key="12">
    <source>
        <dbReference type="Proteomes" id="UP000003704"/>
    </source>
</evidence>
<dbReference type="HAMAP" id="MF_02040">
    <property type="entry name" value="Mrp_NBP35"/>
    <property type="match status" value="1"/>
</dbReference>
<dbReference type="InterPro" id="IPR034904">
    <property type="entry name" value="FSCA_dom_sf"/>
</dbReference>
<comment type="similarity">
    <text evidence="8 9">Belongs to the Mrp/NBP35 ATP-binding proteins family.</text>
</comment>
<dbReference type="RefSeq" id="WP_007186203.1">
    <property type="nucleotide sequence ID" value="NZ_AKGD01000002.1"/>
</dbReference>
<evidence type="ECO:0000256" key="6">
    <source>
        <dbReference type="ARBA" id="ARBA00023004"/>
    </source>
</evidence>